<reference evidence="3" key="1">
    <citation type="journal article" date="2023" name="Mol. Phylogenet. Evol.">
        <title>Genome-scale phylogeny and comparative genomics of the fungal order Sordariales.</title>
        <authorList>
            <person name="Hensen N."/>
            <person name="Bonometti L."/>
            <person name="Westerberg I."/>
            <person name="Brannstrom I.O."/>
            <person name="Guillou S."/>
            <person name="Cros-Aarteil S."/>
            <person name="Calhoun S."/>
            <person name="Haridas S."/>
            <person name="Kuo A."/>
            <person name="Mondo S."/>
            <person name="Pangilinan J."/>
            <person name="Riley R."/>
            <person name="LaButti K."/>
            <person name="Andreopoulos B."/>
            <person name="Lipzen A."/>
            <person name="Chen C."/>
            <person name="Yan M."/>
            <person name="Daum C."/>
            <person name="Ng V."/>
            <person name="Clum A."/>
            <person name="Steindorff A."/>
            <person name="Ohm R.A."/>
            <person name="Martin F."/>
            <person name="Silar P."/>
            <person name="Natvig D.O."/>
            <person name="Lalanne C."/>
            <person name="Gautier V."/>
            <person name="Ament-Velasquez S.L."/>
            <person name="Kruys A."/>
            <person name="Hutchinson M.I."/>
            <person name="Powell A.J."/>
            <person name="Barry K."/>
            <person name="Miller A.N."/>
            <person name="Grigoriev I.V."/>
            <person name="Debuchy R."/>
            <person name="Gladieux P."/>
            <person name="Hiltunen Thoren M."/>
            <person name="Johannesson H."/>
        </authorList>
    </citation>
    <scope>NUCLEOTIDE SEQUENCE</scope>
    <source>
        <strain evidence="3">CBS 560.94</strain>
    </source>
</reference>
<dbReference type="Pfam" id="PF12350">
    <property type="entry name" value="CTK3_C"/>
    <property type="match status" value="1"/>
</dbReference>
<dbReference type="GO" id="GO:0016301">
    <property type="term" value="F:kinase activity"/>
    <property type="evidence" value="ECO:0007669"/>
    <property type="project" value="UniProtKB-KW"/>
</dbReference>
<dbReference type="InterPro" id="IPR008942">
    <property type="entry name" value="ENTH_VHS"/>
</dbReference>
<gene>
    <name evidence="3" type="ORF">B0H65DRAFT_251739</name>
</gene>
<evidence type="ECO:0000313" key="3">
    <source>
        <dbReference type="EMBL" id="KAK3340188.1"/>
    </source>
</evidence>
<protein>
    <submittedName>
        <fullName evidence="3">CTD kinase subunit gamma CTK3-domain-containing protein</fullName>
    </submittedName>
</protein>
<feature type="compositionally biased region" description="Basic and acidic residues" evidence="1">
    <location>
        <begin position="348"/>
        <end position="363"/>
    </location>
</feature>
<sequence length="410" mass="45280">MADPFEVRMRFTNQLRQLSASVTSSQKAAQYALRHKDLAEDLHSCILEQLERSNLNMRANIMYFIEHFLDMAHKDGQEDYIRMMQRDIIRVVDAVAPDDGSGAANVKVVRKVLQALHAKSFLDSTILTDIFEVLRERGESYVYSSQGDLVLSPSANNNNSSSTYDTNMPPSQTAIHTHANPHVPPPNPLLTTTSNNNNTTTLAGPSTSTSSTTHHHFVNNKRGGGINTAAPRVDKKQVEQRIEEDRERHKRLRENIWAVPSGEEMDRLLEETSELGEDDMRGVWEEHEEWERSLQAGISGGGGGCGHETAGNGVGSGGKETKNGGGDGERNGKDGVKNGGTAANGESRNGRGDNADGKEKEKPMSISGEIAEMTRRGKQLQLEKEQQEKKAKEDKEKQEKEEEDVEMTSA</sequence>
<keyword evidence="3" id="KW-0808">Transferase</keyword>
<dbReference type="GO" id="GO:0045943">
    <property type="term" value="P:positive regulation of transcription by RNA polymerase I"/>
    <property type="evidence" value="ECO:0007669"/>
    <property type="project" value="TreeGrafter"/>
</dbReference>
<dbReference type="InterPro" id="IPR006569">
    <property type="entry name" value="CID_dom"/>
</dbReference>
<dbReference type="GO" id="GO:0032786">
    <property type="term" value="P:positive regulation of DNA-templated transcription, elongation"/>
    <property type="evidence" value="ECO:0007669"/>
    <property type="project" value="InterPro"/>
</dbReference>
<accession>A0AAE0MQH5</accession>
<dbReference type="InterPro" id="IPR024637">
    <property type="entry name" value="Ctk3_C"/>
</dbReference>
<dbReference type="PANTHER" id="PTHR28291:SF1">
    <property type="entry name" value="CTD KINASE SUBUNIT GAMMA"/>
    <property type="match status" value="1"/>
</dbReference>
<feature type="compositionally biased region" description="Acidic residues" evidence="1">
    <location>
        <begin position="401"/>
        <end position="410"/>
    </location>
</feature>
<feature type="compositionally biased region" description="Basic and acidic residues" evidence="1">
    <location>
        <begin position="232"/>
        <end position="246"/>
    </location>
</feature>
<evidence type="ECO:0000313" key="4">
    <source>
        <dbReference type="Proteomes" id="UP001278500"/>
    </source>
</evidence>
<proteinExistence type="predicted"/>
<comment type="caution">
    <text evidence="3">The sequence shown here is derived from an EMBL/GenBank/DDBJ whole genome shotgun (WGS) entry which is preliminary data.</text>
</comment>
<dbReference type="PROSITE" id="PS51391">
    <property type="entry name" value="CID"/>
    <property type="match status" value="1"/>
</dbReference>
<dbReference type="GeneID" id="87859628"/>
<dbReference type="GO" id="GO:0070692">
    <property type="term" value="C:CTDK-1 complex"/>
    <property type="evidence" value="ECO:0007669"/>
    <property type="project" value="InterPro"/>
</dbReference>
<dbReference type="Pfam" id="PF12243">
    <property type="entry name" value="CTK3"/>
    <property type="match status" value="1"/>
</dbReference>
<dbReference type="EMBL" id="JAUEPP010000006">
    <property type="protein sequence ID" value="KAK3340188.1"/>
    <property type="molecule type" value="Genomic_DNA"/>
</dbReference>
<reference evidence="3" key="2">
    <citation type="submission" date="2023-06" db="EMBL/GenBank/DDBJ databases">
        <authorList>
            <consortium name="Lawrence Berkeley National Laboratory"/>
            <person name="Haridas S."/>
            <person name="Hensen N."/>
            <person name="Bonometti L."/>
            <person name="Westerberg I."/>
            <person name="Brannstrom I.O."/>
            <person name="Guillou S."/>
            <person name="Cros-Aarteil S."/>
            <person name="Calhoun S."/>
            <person name="Kuo A."/>
            <person name="Mondo S."/>
            <person name="Pangilinan J."/>
            <person name="Riley R."/>
            <person name="Labutti K."/>
            <person name="Andreopoulos B."/>
            <person name="Lipzen A."/>
            <person name="Chen C."/>
            <person name="Yanf M."/>
            <person name="Daum C."/>
            <person name="Ng V."/>
            <person name="Clum A."/>
            <person name="Steindorff A."/>
            <person name="Ohm R."/>
            <person name="Martin F."/>
            <person name="Silar P."/>
            <person name="Natvig D."/>
            <person name="Lalanne C."/>
            <person name="Gautier V."/>
            <person name="Ament-Velasquez S.L."/>
            <person name="Kruys A."/>
            <person name="Hutchinson M.I."/>
            <person name="Powell A.J."/>
            <person name="Barry K."/>
            <person name="Miller A.N."/>
            <person name="Grigoriev I.V."/>
            <person name="Debuchy R."/>
            <person name="Gladieux P."/>
            <person name="Thoren M.H."/>
            <person name="Johannesson H."/>
        </authorList>
    </citation>
    <scope>NUCLEOTIDE SEQUENCE</scope>
    <source>
        <strain evidence="3">CBS 560.94</strain>
    </source>
</reference>
<feature type="region of interest" description="Disordered" evidence="1">
    <location>
        <begin position="152"/>
        <end position="246"/>
    </location>
</feature>
<dbReference type="AlphaFoldDB" id="A0AAE0MQH5"/>
<feature type="compositionally biased region" description="Gly residues" evidence="1">
    <location>
        <begin position="298"/>
        <end position="318"/>
    </location>
</feature>
<evidence type="ECO:0000256" key="1">
    <source>
        <dbReference type="SAM" id="MobiDB-lite"/>
    </source>
</evidence>
<dbReference type="Proteomes" id="UP001278500">
    <property type="component" value="Unassembled WGS sequence"/>
</dbReference>
<feature type="compositionally biased region" description="Low complexity" evidence="1">
    <location>
        <begin position="189"/>
        <end position="212"/>
    </location>
</feature>
<dbReference type="InterPro" id="IPR024638">
    <property type="entry name" value="Ctk3_N"/>
</dbReference>
<feature type="region of interest" description="Disordered" evidence="1">
    <location>
        <begin position="295"/>
        <end position="410"/>
    </location>
</feature>
<feature type="compositionally biased region" description="Basic and acidic residues" evidence="1">
    <location>
        <begin position="381"/>
        <end position="400"/>
    </location>
</feature>
<dbReference type="Gene3D" id="1.25.40.90">
    <property type="match status" value="1"/>
</dbReference>
<evidence type="ECO:0000259" key="2">
    <source>
        <dbReference type="PROSITE" id="PS51391"/>
    </source>
</evidence>
<feature type="domain" description="CID" evidence="2">
    <location>
        <begin position="3"/>
        <end position="138"/>
    </location>
</feature>
<feature type="compositionally biased region" description="Low complexity" evidence="1">
    <location>
        <begin position="152"/>
        <end position="162"/>
    </location>
</feature>
<dbReference type="RefSeq" id="XP_062679130.1">
    <property type="nucleotide sequence ID" value="XM_062822474.1"/>
</dbReference>
<organism evidence="3 4">
    <name type="scientific">Neurospora tetraspora</name>
    <dbReference type="NCBI Taxonomy" id="94610"/>
    <lineage>
        <taxon>Eukaryota</taxon>
        <taxon>Fungi</taxon>
        <taxon>Dikarya</taxon>
        <taxon>Ascomycota</taxon>
        <taxon>Pezizomycotina</taxon>
        <taxon>Sordariomycetes</taxon>
        <taxon>Sordariomycetidae</taxon>
        <taxon>Sordariales</taxon>
        <taxon>Sordariaceae</taxon>
        <taxon>Neurospora</taxon>
    </lineage>
</organism>
<dbReference type="FunFam" id="1.25.40.90:FF:000032">
    <property type="entry name" value="CTD kinase subunit gamma"/>
    <property type="match status" value="1"/>
</dbReference>
<feature type="compositionally biased region" description="Basic and acidic residues" evidence="1">
    <location>
        <begin position="319"/>
        <end position="336"/>
    </location>
</feature>
<keyword evidence="3" id="KW-0418">Kinase</keyword>
<dbReference type="PANTHER" id="PTHR28291">
    <property type="entry name" value="CTD KINASE SUBUNIT GAMMA"/>
    <property type="match status" value="1"/>
</dbReference>
<name>A0AAE0MQH5_9PEZI</name>
<dbReference type="InterPro" id="IPR042326">
    <property type="entry name" value="Ctk3"/>
</dbReference>
<feature type="compositionally biased region" description="Polar residues" evidence="1">
    <location>
        <begin position="163"/>
        <end position="175"/>
    </location>
</feature>
<keyword evidence="4" id="KW-1185">Reference proteome</keyword>